<comment type="function">
    <text evidence="9">Component of the signal peptidase complex (SPC) which catalyzes the cleavage of N-terminal signal sequences from nascent proteins as they are translocated into the lumen of the endoplasmic reticulum. Dispensable for SPC enzymatic activity.</text>
</comment>
<evidence type="ECO:0000256" key="9">
    <source>
        <dbReference type="ARBA" id="ARBA00045204"/>
    </source>
</evidence>
<name>A0A7M7LT29_STRPU</name>
<evidence type="ECO:0000256" key="11">
    <source>
        <dbReference type="SAM" id="Phobius"/>
    </source>
</evidence>
<dbReference type="EnsemblMetazoa" id="XM_030986701">
    <property type="protein sequence ID" value="XP_030842561"/>
    <property type="gene ID" value="LOC115917998"/>
</dbReference>
<keyword evidence="4 11" id="KW-0812">Transmembrane</keyword>
<reference evidence="13" key="1">
    <citation type="submission" date="2015-02" db="EMBL/GenBank/DDBJ databases">
        <title>Genome sequencing for Strongylocentrotus purpuratus.</title>
        <authorList>
            <person name="Murali S."/>
            <person name="Liu Y."/>
            <person name="Vee V."/>
            <person name="English A."/>
            <person name="Wang M."/>
            <person name="Skinner E."/>
            <person name="Han Y."/>
            <person name="Muzny D.M."/>
            <person name="Worley K.C."/>
            <person name="Gibbs R.A."/>
        </authorList>
    </citation>
    <scope>NUCLEOTIDE SEQUENCE</scope>
</reference>
<protein>
    <recommendedName>
        <fullName evidence="3">Signal peptidase complex subunit 1</fullName>
    </recommendedName>
    <alternativeName>
        <fullName evidence="8">Microsomal signal peptidase 12 kDa subunit</fullName>
    </alternativeName>
</protein>
<reference evidence="12" key="2">
    <citation type="submission" date="2021-01" db="UniProtKB">
        <authorList>
            <consortium name="EnsemblMetazoa"/>
        </authorList>
    </citation>
    <scope>IDENTIFICATION</scope>
</reference>
<evidence type="ECO:0000256" key="8">
    <source>
        <dbReference type="ARBA" id="ARBA00032913"/>
    </source>
</evidence>
<dbReference type="KEGG" id="spu:115917998"/>
<sequence length="107" mass="12082">MGFLDSIPTHMDYTGQKLAEQIFQAIIMLFGVVGFVWGYVCEQFVQTVYILGAGFVLSCILTLPPWPMYRRNPVAWQKPQQQATIAPPAETTTQSARKSGKRKDKSR</sequence>
<keyword evidence="5" id="KW-0256">Endoplasmic reticulum</keyword>
<dbReference type="Pfam" id="PF06645">
    <property type="entry name" value="SPC12"/>
    <property type="match status" value="1"/>
</dbReference>
<feature type="transmembrane region" description="Helical" evidence="11">
    <location>
        <begin position="21"/>
        <end position="40"/>
    </location>
</feature>
<dbReference type="GeneID" id="583925"/>
<comment type="similarity">
    <text evidence="2">Belongs to the SPCS1 family.</text>
</comment>
<keyword evidence="13" id="KW-1185">Reference proteome</keyword>
<evidence type="ECO:0000256" key="10">
    <source>
        <dbReference type="SAM" id="MobiDB-lite"/>
    </source>
</evidence>
<evidence type="ECO:0000256" key="1">
    <source>
        <dbReference type="ARBA" id="ARBA00004477"/>
    </source>
</evidence>
<dbReference type="GeneID" id="115917998"/>
<dbReference type="PANTHER" id="PTHR13202">
    <property type="entry name" value="MICROSOMAL SIGNAL PEPTIDASE 12 KDA SUBUNIT"/>
    <property type="match status" value="1"/>
</dbReference>
<dbReference type="GO" id="GO:0045047">
    <property type="term" value="P:protein targeting to ER"/>
    <property type="evidence" value="ECO:0000318"/>
    <property type="project" value="GO_Central"/>
</dbReference>
<organism evidence="12 13">
    <name type="scientific">Strongylocentrotus purpuratus</name>
    <name type="common">Purple sea urchin</name>
    <dbReference type="NCBI Taxonomy" id="7668"/>
    <lineage>
        <taxon>Eukaryota</taxon>
        <taxon>Metazoa</taxon>
        <taxon>Echinodermata</taxon>
        <taxon>Eleutherozoa</taxon>
        <taxon>Echinozoa</taxon>
        <taxon>Echinoidea</taxon>
        <taxon>Euechinoidea</taxon>
        <taxon>Echinacea</taxon>
        <taxon>Camarodonta</taxon>
        <taxon>Echinidea</taxon>
        <taxon>Strongylocentrotidae</taxon>
        <taxon>Strongylocentrotus</taxon>
    </lineage>
</organism>
<evidence type="ECO:0000256" key="5">
    <source>
        <dbReference type="ARBA" id="ARBA00022824"/>
    </source>
</evidence>
<dbReference type="Proteomes" id="UP000007110">
    <property type="component" value="Unassembled WGS sequence"/>
</dbReference>
<keyword evidence="7 11" id="KW-0472">Membrane</keyword>
<dbReference type="InterPro" id="IPR009542">
    <property type="entry name" value="Spc1/SPCS1"/>
</dbReference>
<dbReference type="GO" id="GO:0005787">
    <property type="term" value="C:signal peptidase complex"/>
    <property type="evidence" value="ECO:0000318"/>
    <property type="project" value="GO_Central"/>
</dbReference>
<proteinExistence type="inferred from homology"/>
<dbReference type="OrthoDB" id="263893at2759"/>
<dbReference type="GO" id="GO:0006465">
    <property type="term" value="P:signal peptide processing"/>
    <property type="evidence" value="ECO:0000318"/>
    <property type="project" value="GO_Central"/>
</dbReference>
<dbReference type="AlphaFoldDB" id="A0A7M7LT29"/>
<feature type="transmembrane region" description="Helical" evidence="11">
    <location>
        <begin position="46"/>
        <end position="63"/>
    </location>
</feature>
<evidence type="ECO:0000256" key="6">
    <source>
        <dbReference type="ARBA" id="ARBA00022989"/>
    </source>
</evidence>
<evidence type="ECO:0000256" key="7">
    <source>
        <dbReference type="ARBA" id="ARBA00023136"/>
    </source>
</evidence>
<dbReference type="OMA" id="IHLTLWT"/>
<feature type="region of interest" description="Disordered" evidence="10">
    <location>
        <begin position="78"/>
        <end position="107"/>
    </location>
</feature>
<dbReference type="RefSeq" id="XP_011669372.1">
    <property type="nucleotide sequence ID" value="XM_011671070.2"/>
</dbReference>
<feature type="compositionally biased region" description="Basic residues" evidence="10">
    <location>
        <begin position="98"/>
        <end position="107"/>
    </location>
</feature>
<feature type="compositionally biased region" description="Polar residues" evidence="10">
    <location>
        <begin position="78"/>
        <end position="97"/>
    </location>
</feature>
<dbReference type="EnsemblMetazoa" id="XM_011671070">
    <property type="protein sequence ID" value="XP_011669372"/>
    <property type="gene ID" value="LOC583925"/>
</dbReference>
<dbReference type="RefSeq" id="XP_788906.1">
    <property type="nucleotide sequence ID" value="XM_783813.5"/>
</dbReference>
<dbReference type="PANTHER" id="PTHR13202:SF0">
    <property type="entry name" value="SIGNAL PEPTIDASE COMPLEX SUBUNIT 1"/>
    <property type="match status" value="1"/>
</dbReference>
<dbReference type="KEGG" id="spu:583925"/>
<evidence type="ECO:0000256" key="2">
    <source>
        <dbReference type="ARBA" id="ARBA00005245"/>
    </source>
</evidence>
<accession>A0A7M7LT29</accession>
<evidence type="ECO:0000256" key="4">
    <source>
        <dbReference type="ARBA" id="ARBA00022692"/>
    </source>
</evidence>
<dbReference type="RefSeq" id="XP_030842561.1">
    <property type="nucleotide sequence ID" value="XM_030986701.1"/>
</dbReference>
<dbReference type="EnsemblMetazoa" id="XM_783813">
    <property type="protein sequence ID" value="XP_788906"/>
    <property type="gene ID" value="LOC583925"/>
</dbReference>
<keyword evidence="6 11" id="KW-1133">Transmembrane helix</keyword>
<evidence type="ECO:0000313" key="12">
    <source>
        <dbReference type="EnsemblMetazoa" id="XP_011669372"/>
    </source>
</evidence>
<dbReference type="InParanoid" id="A0A7M7LT29"/>
<evidence type="ECO:0000256" key="3">
    <source>
        <dbReference type="ARBA" id="ARBA00017059"/>
    </source>
</evidence>
<dbReference type="FunCoup" id="A0A7M7LT29">
    <property type="interactions" value="1265"/>
</dbReference>
<evidence type="ECO:0000313" key="13">
    <source>
        <dbReference type="Proteomes" id="UP000007110"/>
    </source>
</evidence>
<comment type="subcellular location">
    <subcellularLocation>
        <location evidence="1">Endoplasmic reticulum membrane</location>
        <topology evidence="1">Multi-pass membrane protein</topology>
    </subcellularLocation>
</comment>